<dbReference type="Pfam" id="PF00704">
    <property type="entry name" value="Glyco_hydro_18"/>
    <property type="match status" value="1"/>
</dbReference>
<dbReference type="PROSITE" id="PS51910">
    <property type="entry name" value="GH18_2"/>
    <property type="match status" value="1"/>
</dbReference>
<dbReference type="InterPro" id="IPR017853">
    <property type="entry name" value="GH"/>
</dbReference>
<dbReference type="InterPro" id="IPR003961">
    <property type="entry name" value="FN3_dom"/>
</dbReference>
<gene>
    <name evidence="14" type="ORF">E2980_22280</name>
</gene>
<evidence type="ECO:0000256" key="7">
    <source>
        <dbReference type="ARBA" id="ARBA00023277"/>
    </source>
</evidence>
<dbReference type="Gene3D" id="3.10.50.10">
    <property type="match status" value="1"/>
</dbReference>
<dbReference type="GO" id="GO:0006032">
    <property type="term" value="P:chitin catabolic process"/>
    <property type="evidence" value="ECO:0007669"/>
    <property type="project" value="UniProtKB-KW"/>
</dbReference>
<dbReference type="PANTHER" id="PTHR11177">
    <property type="entry name" value="CHITINASE"/>
    <property type="match status" value="1"/>
</dbReference>
<feature type="compositionally biased region" description="Polar residues" evidence="11">
    <location>
        <begin position="277"/>
        <end position="287"/>
    </location>
</feature>
<feature type="compositionally biased region" description="Low complexity" evidence="11">
    <location>
        <begin position="260"/>
        <end position="276"/>
    </location>
</feature>
<dbReference type="InterPro" id="IPR050314">
    <property type="entry name" value="Glycosyl_Hydrlase_18"/>
</dbReference>
<feature type="region of interest" description="Disordered" evidence="11">
    <location>
        <begin position="260"/>
        <end position="287"/>
    </location>
</feature>
<feature type="domain" description="GH18" evidence="13">
    <location>
        <begin position="363"/>
        <end position="737"/>
    </location>
</feature>
<dbReference type="PROSITE" id="PS50853">
    <property type="entry name" value="FN3"/>
    <property type="match status" value="2"/>
</dbReference>
<dbReference type="GO" id="GO:0008843">
    <property type="term" value="F:endochitinase activity"/>
    <property type="evidence" value="ECO:0007669"/>
    <property type="project" value="UniProtKB-EC"/>
</dbReference>
<dbReference type="InterPro" id="IPR036116">
    <property type="entry name" value="FN3_sf"/>
</dbReference>
<feature type="domain" description="Fibronectin type-III" evidence="12">
    <location>
        <begin position="270"/>
        <end position="358"/>
    </location>
</feature>
<dbReference type="Pfam" id="PF00041">
    <property type="entry name" value="fn3"/>
    <property type="match status" value="2"/>
</dbReference>
<organism evidence="14 15">
    <name type="scientific">Cohnella luojiensis</name>
    <dbReference type="NCBI Taxonomy" id="652876"/>
    <lineage>
        <taxon>Bacteria</taxon>
        <taxon>Bacillati</taxon>
        <taxon>Bacillota</taxon>
        <taxon>Bacilli</taxon>
        <taxon>Bacillales</taxon>
        <taxon>Paenibacillaceae</taxon>
        <taxon>Cohnella</taxon>
    </lineage>
</organism>
<dbReference type="Gene3D" id="2.60.40.10">
    <property type="entry name" value="Immunoglobulins"/>
    <property type="match status" value="2"/>
</dbReference>
<dbReference type="AlphaFoldDB" id="A0A4Y8LNJ5"/>
<dbReference type="OrthoDB" id="9775889at2"/>
<evidence type="ECO:0000256" key="6">
    <source>
        <dbReference type="ARBA" id="ARBA00023024"/>
    </source>
</evidence>
<name>A0A4Y8LNJ5_9BACL</name>
<reference evidence="14 15" key="1">
    <citation type="submission" date="2019-03" db="EMBL/GenBank/DDBJ databases">
        <title>Cohnella endophytica sp. nov., a novel endophytic bacterium isolated from bark of Sonneratia apetala.</title>
        <authorList>
            <person name="Tuo L."/>
        </authorList>
    </citation>
    <scope>NUCLEOTIDE SEQUENCE [LARGE SCALE GENOMIC DNA]</scope>
    <source>
        <strain evidence="14 15">CCTCC AB 208254</strain>
    </source>
</reference>
<dbReference type="SUPFAM" id="SSF49265">
    <property type="entry name" value="Fibronectin type III"/>
    <property type="match status" value="1"/>
</dbReference>
<evidence type="ECO:0000256" key="2">
    <source>
        <dbReference type="ARBA" id="ARBA00009121"/>
    </source>
</evidence>
<evidence type="ECO:0000259" key="12">
    <source>
        <dbReference type="PROSITE" id="PS50853"/>
    </source>
</evidence>
<evidence type="ECO:0000256" key="10">
    <source>
        <dbReference type="RuleBase" id="RU000489"/>
    </source>
</evidence>
<evidence type="ECO:0000313" key="15">
    <source>
        <dbReference type="Proteomes" id="UP000297900"/>
    </source>
</evidence>
<keyword evidence="15" id="KW-1185">Reference proteome</keyword>
<comment type="caution">
    <text evidence="14">The sequence shown here is derived from an EMBL/GenBank/DDBJ whole genome shotgun (WGS) entry which is preliminary data.</text>
</comment>
<dbReference type="InterPro" id="IPR013783">
    <property type="entry name" value="Ig-like_fold"/>
</dbReference>
<keyword evidence="6" id="KW-0146">Chitin degradation</keyword>
<dbReference type="GO" id="GO:0000272">
    <property type="term" value="P:polysaccharide catabolic process"/>
    <property type="evidence" value="ECO:0007669"/>
    <property type="project" value="UniProtKB-KW"/>
</dbReference>
<comment type="similarity">
    <text evidence="2">Belongs to the glycosyl hydrolase 18 family. Chitinase class II subfamily.</text>
</comment>
<dbReference type="InterPro" id="IPR001223">
    <property type="entry name" value="Glyco_hydro18_cat"/>
</dbReference>
<evidence type="ECO:0000256" key="1">
    <source>
        <dbReference type="ARBA" id="ARBA00000822"/>
    </source>
</evidence>
<evidence type="ECO:0000313" key="14">
    <source>
        <dbReference type="EMBL" id="TFE19744.1"/>
    </source>
</evidence>
<keyword evidence="5 10" id="KW-0378">Hydrolase</keyword>
<evidence type="ECO:0000256" key="8">
    <source>
        <dbReference type="ARBA" id="ARBA00023295"/>
    </source>
</evidence>
<evidence type="ECO:0000256" key="11">
    <source>
        <dbReference type="SAM" id="MobiDB-lite"/>
    </source>
</evidence>
<dbReference type="InterPro" id="IPR008979">
    <property type="entry name" value="Galactose-bd-like_sf"/>
</dbReference>
<dbReference type="SUPFAM" id="SSF54556">
    <property type="entry name" value="Chitinase insertion domain"/>
    <property type="match status" value="1"/>
</dbReference>
<dbReference type="EC" id="3.2.1.14" evidence="3"/>
<keyword evidence="8 10" id="KW-0326">Glycosidase</keyword>
<dbReference type="InterPro" id="IPR001579">
    <property type="entry name" value="Glyco_hydro_18_chit_AS"/>
</dbReference>
<dbReference type="FunFam" id="2.60.40.10:FF:001114">
    <property type="entry name" value="Chitinase A1"/>
    <property type="match status" value="2"/>
</dbReference>
<feature type="domain" description="Fibronectin type-III" evidence="12">
    <location>
        <begin position="179"/>
        <end position="264"/>
    </location>
</feature>
<dbReference type="SUPFAM" id="SSF51445">
    <property type="entry name" value="(Trans)glycosidases"/>
    <property type="match status" value="1"/>
</dbReference>
<dbReference type="SMART" id="SM00636">
    <property type="entry name" value="Glyco_18"/>
    <property type="match status" value="1"/>
</dbReference>
<dbReference type="CDD" id="cd00063">
    <property type="entry name" value="FN3"/>
    <property type="match status" value="2"/>
</dbReference>
<keyword evidence="9" id="KW-0624">Polysaccharide degradation</keyword>
<dbReference type="PROSITE" id="PS01095">
    <property type="entry name" value="GH18_1"/>
    <property type="match status" value="1"/>
</dbReference>
<sequence length="737" mass="77520">MPIFSTVTSAAVTTPLFINSNGTAYNGSDGKSWQADKSYSAGSWGYDTLYGGSTFTNAVSGTSDPSLYQSYDLFSANTGYKVDLANGTYNVTLKMVEDWATAAGHRMFDVKLEGVNVLTAFDIFASCGKFVACDRTFTANVTDGQLNIQFNMNGGANYATISAIAITAGSGGDTQAPSAPTNLASPSKTDTSVSLSWTASTDNVGVTGYDIYKGTTLAGTSTTTSFTVTGLTASTAYSFTVKAKDAAGNVSAASNALSVTTNAPSSDTTPPSAPTNLTSPSKTDTSVSLSWTASTDNVGVTGYDIFKGTTLAGTSTTTSFTVTGLTASTAYSFTVKAKDAAGNVSAASNAISVTTNAASSGGYKIVAYYPSWATYARNYHVSDIDATKITHINYAFANVSTAGEVVVGDTYADTDKFFPGDCWDAGCKRGNFNQLNKLKASNPHLKTLISVGGWTWSGNFSNAASTDALRTVFADSAVKFVRDWGFDGVDIDWEYPVGGGLQAGRPEDKQNFTLLLQKLREKLNAAGTADGKTYLLTIASSAGPAYVQNTELGTLQQYLNWINIMTYDFHGGWETTSGNNAPLYFDPADPSSNAAALNVEAGVNGHLNAGVPASKLVLGLPFYGRGWGGCTSAGGNYKACTGASSQGTWEGGVFDFSDLQANYINLNGYTRNWNNTAKVPYLYNPSTQVFISYDDVESIGYKTSFLKSKGLAGAMFWELSADRNKTLLTKVSADLPR</sequence>
<evidence type="ECO:0000256" key="9">
    <source>
        <dbReference type="ARBA" id="ARBA00023326"/>
    </source>
</evidence>
<keyword evidence="4" id="KW-0732">Signal</keyword>
<protein>
    <recommendedName>
        <fullName evidence="3">chitinase</fullName>
        <ecNumber evidence="3">3.2.1.14</ecNumber>
    </recommendedName>
</protein>
<dbReference type="InterPro" id="IPR029070">
    <property type="entry name" value="Chitinase_insertion_sf"/>
</dbReference>
<dbReference type="Gene3D" id="2.60.120.430">
    <property type="entry name" value="Galactose-binding lectin"/>
    <property type="match status" value="1"/>
</dbReference>
<evidence type="ECO:0000256" key="3">
    <source>
        <dbReference type="ARBA" id="ARBA00012729"/>
    </source>
</evidence>
<dbReference type="EMBL" id="SOMN01000051">
    <property type="protein sequence ID" value="TFE19744.1"/>
    <property type="molecule type" value="Genomic_DNA"/>
</dbReference>
<dbReference type="Pfam" id="PF11721">
    <property type="entry name" value="Malectin"/>
    <property type="match status" value="1"/>
</dbReference>
<keyword evidence="7" id="KW-0119">Carbohydrate metabolism</keyword>
<dbReference type="InterPro" id="IPR011583">
    <property type="entry name" value="Chitinase_II/V-like_cat"/>
</dbReference>
<dbReference type="Gene3D" id="3.20.20.80">
    <property type="entry name" value="Glycosidases"/>
    <property type="match status" value="1"/>
</dbReference>
<evidence type="ECO:0000256" key="4">
    <source>
        <dbReference type="ARBA" id="ARBA00022729"/>
    </source>
</evidence>
<dbReference type="SMART" id="SM00060">
    <property type="entry name" value="FN3"/>
    <property type="match status" value="2"/>
</dbReference>
<evidence type="ECO:0000259" key="13">
    <source>
        <dbReference type="PROSITE" id="PS51910"/>
    </source>
</evidence>
<comment type="catalytic activity">
    <reaction evidence="1">
        <text>Random endo-hydrolysis of N-acetyl-beta-D-glucosaminide (1-&gt;4)-beta-linkages in chitin and chitodextrins.</text>
        <dbReference type="EC" id="3.2.1.14"/>
    </reaction>
</comment>
<proteinExistence type="inferred from homology"/>
<accession>A0A4Y8LNJ5</accession>
<dbReference type="PANTHER" id="PTHR11177:SF317">
    <property type="entry name" value="CHITINASE 12-RELATED"/>
    <property type="match status" value="1"/>
</dbReference>
<dbReference type="SUPFAM" id="SSF49785">
    <property type="entry name" value="Galactose-binding domain-like"/>
    <property type="match status" value="1"/>
</dbReference>
<dbReference type="GO" id="GO:0008061">
    <property type="term" value="F:chitin binding"/>
    <property type="evidence" value="ECO:0007669"/>
    <property type="project" value="InterPro"/>
</dbReference>
<evidence type="ECO:0000256" key="5">
    <source>
        <dbReference type="ARBA" id="ARBA00022801"/>
    </source>
</evidence>
<dbReference type="CDD" id="cd06548">
    <property type="entry name" value="GH18_chitinase"/>
    <property type="match status" value="1"/>
</dbReference>
<dbReference type="Proteomes" id="UP000297900">
    <property type="component" value="Unassembled WGS sequence"/>
</dbReference>
<dbReference type="InterPro" id="IPR021720">
    <property type="entry name" value="Malectin_dom"/>
</dbReference>